<dbReference type="Proteomes" id="UP000186168">
    <property type="component" value="Unassembled WGS sequence"/>
</dbReference>
<feature type="transmembrane region" description="Helical" evidence="1">
    <location>
        <begin position="130"/>
        <end position="149"/>
    </location>
</feature>
<dbReference type="InterPro" id="IPR010645">
    <property type="entry name" value="MFS_4"/>
</dbReference>
<dbReference type="EMBL" id="ASQP01000095">
    <property type="protein sequence ID" value="OMI40352.1"/>
    <property type="molecule type" value="Genomic_DNA"/>
</dbReference>
<feature type="transmembrane region" description="Helical" evidence="1">
    <location>
        <begin position="100"/>
        <end position="118"/>
    </location>
</feature>
<feature type="transmembrane region" description="Helical" evidence="1">
    <location>
        <begin position="41"/>
        <end position="62"/>
    </location>
</feature>
<feature type="transmembrane region" description="Helical" evidence="1">
    <location>
        <begin position="237"/>
        <end position="255"/>
    </location>
</feature>
<keyword evidence="1" id="KW-0472">Membrane</keyword>
<organism evidence="2 3">
    <name type="scientific">Streptomyces sparsogenes DSM 40356</name>
    <dbReference type="NCBI Taxonomy" id="1331668"/>
    <lineage>
        <taxon>Bacteria</taxon>
        <taxon>Bacillati</taxon>
        <taxon>Actinomycetota</taxon>
        <taxon>Actinomycetes</taxon>
        <taxon>Kitasatosporales</taxon>
        <taxon>Streptomycetaceae</taxon>
        <taxon>Streptomyces</taxon>
    </lineage>
</organism>
<evidence type="ECO:0000256" key="1">
    <source>
        <dbReference type="SAM" id="Phobius"/>
    </source>
</evidence>
<comment type="caution">
    <text evidence="2">The sequence shown here is derived from an EMBL/GenBank/DDBJ whole genome shotgun (WGS) entry which is preliminary data.</text>
</comment>
<dbReference type="STRING" id="67365.GCA_001704635_07807"/>
<name>A0A1R1SQ54_9ACTN</name>
<feature type="transmembrane region" description="Helical" evidence="1">
    <location>
        <begin position="161"/>
        <end position="181"/>
    </location>
</feature>
<dbReference type="Gene3D" id="1.20.1250.20">
    <property type="entry name" value="MFS general substrate transporter like domains"/>
    <property type="match status" value="1"/>
</dbReference>
<keyword evidence="1" id="KW-1133">Transmembrane helix</keyword>
<dbReference type="PANTHER" id="PTHR23537">
    <property type="match status" value="1"/>
</dbReference>
<feature type="transmembrane region" description="Helical" evidence="1">
    <location>
        <begin position="74"/>
        <end position="94"/>
    </location>
</feature>
<proteinExistence type="predicted"/>
<dbReference type="Pfam" id="PF06779">
    <property type="entry name" value="MFS_4"/>
    <property type="match status" value="1"/>
</dbReference>
<evidence type="ECO:0000313" key="3">
    <source>
        <dbReference type="Proteomes" id="UP000186168"/>
    </source>
</evidence>
<evidence type="ECO:0000313" key="2">
    <source>
        <dbReference type="EMBL" id="OMI40352.1"/>
    </source>
</evidence>
<feature type="non-terminal residue" evidence="2">
    <location>
        <position position="340"/>
    </location>
</feature>
<gene>
    <name evidence="2" type="ORF">SPAR_06275</name>
</gene>
<dbReference type="PANTHER" id="PTHR23537:SF1">
    <property type="entry name" value="SUGAR TRANSPORTER"/>
    <property type="match status" value="1"/>
</dbReference>
<feature type="transmembrane region" description="Helical" evidence="1">
    <location>
        <begin position="292"/>
        <end position="314"/>
    </location>
</feature>
<dbReference type="GO" id="GO:0005886">
    <property type="term" value="C:plasma membrane"/>
    <property type="evidence" value="ECO:0007669"/>
    <property type="project" value="TreeGrafter"/>
</dbReference>
<keyword evidence="1" id="KW-0812">Transmembrane</keyword>
<accession>A0A1R1SQ54</accession>
<reference evidence="2 3" key="1">
    <citation type="submission" date="2013-05" db="EMBL/GenBank/DDBJ databases">
        <title>Genome sequence of Streptomyces sparsogenes DSM 40356.</title>
        <authorList>
            <person name="Coyne S."/>
            <person name="Seebeck F.P."/>
        </authorList>
    </citation>
    <scope>NUCLEOTIDE SEQUENCE [LARGE SCALE GENOMIC DNA]</scope>
    <source>
        <strain evidence="2 3">DSM 40356</strain>
    </source>
</reference>
<dbReference type="RefSeq" id="WP_076970744.1">
    <property type="nucleotide sequence ID" value="NZ_ASQP01000095.1"/>
</dbReference>
<dbReference type="SUPFAM" id="SSF103473">
    <property type="entry name" value="MFS general substrate transporter"/>
    <property type="match status" value="1"/>
</dbReference>
<feature type="transmembrane region" description="Helical" evidence="1">
    <location>
        <begin position="202"/>
        <end position="225"/>
    </location>
</feature>
<sequence>MIAASLRLALGTAVALGFARFGYGLVLPAMRDDLGWSLAEAGSLTTANGFGYLLGAVATAGAARRWGSTRMFRLGMVLCATSLAATAASGGYGVVMAARAASGFGGALVFITGGVIAARAAERAATALPIAVYFAGTGVGIAASGVLVPPLLAGSPDRWPLAWVALAAASALGTAVSWGAARTTDPAPDRPAEAGRAGLLDLWRPAAAYLLFATGYIAYITFLSATLADRGAGAGDVAAVWAVLGIAVVAAPWLWRRAAATWPSSRMLGSLLAVIAGASCLALTGWGGLPVVFVSAAAYGAAFMAVPASVTALVRSVVPPAGWPRALGAFTVLFAAGQTA</sequence>
<dbReference type="AlphaFoldDB" id="A0A1R1SQ54"/>
<protein>
    <submittedName>
        <fullName evidence="2">Major facilitator transporter</fullName>
    </submittedName>
</protein>
<feature type="transmembrane region" description="Helical" evidence="1">
    <location>
        <begin position="267"/>
        <end position="286"/>
    </location>
</feature>
<dbReference type="InterPro" id="IPR036259">
    <property type="entry name" value="MFS_trans_sf"/>
</dbReference>
<keyword evidence="3" id="KW-1185">Reference proteome</keyword>